<feature type="signal peptide" evidence="11">
    <location>
        <begin position="1"/>
        <end position="22"/>
    </location>
</feature>
<dbReference type="RefSeq" id="WP_135189227.1">
    <property type="nucleotide sequence ID" value="NZ_SPUM01000047.1"/>
</dbReference>
<dbReference type="EMBL" id="SPUM01000047">
    <property type="protein sequence ID" value="TFW32846.1"/>
    <property type="molecule type" value="Genomic_DNA"/>
</dbReference>
<evidence type="ECO:0000256" key="1">
    <source>
        <dbReference type="ARBA" id="ARBA00004418"/>
    </source>
</evidence>
<evidence type="ECO:0000256" key="11">
    <source>
        <dbReference type="SAM" id="SignalP"/>
    </source>
</evidence>
<proteinExistence type="inferred from homology"/>
<dbReference type="NCBIfam" id="TIGR02052">
    <property type="entry name" value="MerP"/>
    <property type="match status" value="1"/>
</dbReference>
<evidence type="ECO:0000256" key="7">
    <source>
        <dbReference type="ARBA" id="ARBA00022764"/>
    </source>
</evidence>
<dbReference type="Pfam" id="PF00403">
    <property type="entry name" value="HMA"/>
    <property type="match status" value="1"/>
</dbReference>
<accession>A0A4Y9T4X0</accession>
<keyword evidence="5 10" id="KW-0479">Metal-binding</keyword>
<evidence type="ECO:0000256" key="4">
    <source>
        <dbReference type="ARBA" id="ARBA00022466"/>
    </source>
</evidence>
<protein>
    <recommendedName>
        <fullName evidence="10">Periplasmic mercury ion-binding protein</fullName>
    </recommendedName>
</protein>
<organism evidence="13 14">
    <name type="scientific">Massilia horti</name>
    <dbReference type="NCBI Taxonomy" id="2562153"/>
    <lineage>
        <taxon>Bacteria</taxon>
        <taxon>Pseudomonadati</taxon>
        <taxon>Pseudomonadota</taxon>
        <taxon>Betaproteobacteria</taxon>
        <taxon>Burkholderiales</taxon>
        <taxon>Oxalobacteraceae</taxon>
        <taxon>Telluria group</taxon>
        <taxon>Massilia</taxon>
    </lineage>
</organism>
<keyword evidence="8 10" id="KW-0476">Mercury</keyword>
<sequence length="97" mass="10380">MQTFRSLPLVAALLCASPLALAKNQTVALNIPTMDCATCPITIKASLVKVPGVSKVKVSYDRREAVIVYDDSKATVADLKKATEDVGYPSMLKTPLN</sequence>
<dbReference type="Gene3D" id="3.30.70.100">
    <property type="match status" value="1"/>
</dbReference>
<comment type="caution">
    <text evidence="13">The sequence shown here is derived from an EMBL/GenBank/DDBJ whole genome shotgun (WGS) entry which is preliminary data.</text>
</comment>
<keyword evidence="7 10" id="KW-0574">Periplasm</keyword>
<evidence type="ECO:0000256" key="2">
    <source>
        <dbReference type="ARBA" id="ARBA00005938"/>
    </source>
</evidence>
<comment type="subcellular location">
    <subcellularLocation>
        <location evidence="1 10">Periplasm</location>
    </subcellularLocation>
</comment>
<dbReference type="InterPro" id="IPR017969">
    <property type="entry name" value="Heavy-metal-associated_CS"/>
</dbReference>
<evidence type="ECO:0000313" key="14">
    <source>
        <dbReference type="Proteomes" id="UP000297258"/>
    </source>
</evidence>
<evidence type="ECO:0000313" key="13">
    <source>
        <dbReference type="EMBL" id="TFW32846.1"/>
    </source>
</evidence>
<evidence type="ECO:0000259" key="12">
    <source>
        <dbReference type="PROSITE" id="PS50846"/>
    </source>
</evidence>
<dbReference type="GO" id="GO:0042597">
    <property type="term" value="C:periplasmic space"/>
    <property type="evidence" value="ECO:0007669"/>
    <property type="project" value="UniProtKB-SubCell"/>
</dbReference>
<keyword evidence="6 11" id="KW-0732">Signal</keyword>
<dbReference type="InterPro" id="IPR006121">
    <property type="entry name" value="HMA_dom"/>
</dbReference>
<dbReference type="OrthoDB" id="7205933at2"/>
<keyword evidence="14" id="KW-1185">Reference proteome</keyword>
<evidence type="ECO:0000256" key="9">
    <source>
        <dbReference type="ARBA" id="ARBA00045344"/>
    </source>
</evidence>
<dbReference type="InterPro" id="IPR036163">
    <property type="entry name" value="HMA_dom_sf"/>
</dbReference>
<evidence type="ECO:0000256" key="3">
    <source>
        <dbReference type="ARBA" id="ARBA00011245"/>
    </source>
</evidence>
<evidence type="ECO:0000256" key="10">
    <source>
        <dbReference type="RuleBase" id="RU361212"/>
    </source>
</evidence>
<keyword evidence="4 10" id="KW-0475">Mercuric resistance</keyword>
<dbReference type="AlphaFoldDB" id="A0A4Y9T4X0"/>
<dbReference type="PROSITE" id="PS50846">
    <property type="entry name" value="HMA_2"/>
    <property type="match status" value="1"/>
</dbReference>
<reference evidence="13 14" key="1">
    <citation type="submission" date="2019-03" db="EMBL/GenBank/DDBJ databases">
        <title>Draft genome of Massilia hortus sp. nov., a novel bacterial species of the Oxalobacteraceae family.</title>
        <authorList>
            <person name="Peta V."/>
            <person name="Raths R."/>
            <person name="Bucking H."/>
        </authorList>
    </citation>
    <scope>NUCLEOTIDE SEQUENCE [LARGE SCALE GENOMIC DNA]</scope>
    <source>
        <strain evidence="13 14">ONC3</strain>
    </source>
</reference>
<evidence type="ECO:0000256" key="8">
    <source>
        <dbReference type="ARBA" id="ARBA00022914"/>
    </source>
</evidence>
<gene>
    <name evidence="10 13" type="primary">merP</name>
    <name evidence="13" type="ORF">E4O92_07930</name>
</gene>
<dbReference type="SUPFAM" id="SSF55008">
    <property type="entry name" value="HMA, heavy metal-associated domain"/>
    <property type="match status" value="1"/>
</dbReference>
<name>A0A4Y9T4X0_9BURK</name>
<comment type="similarity">
    <text evidence="2">Belongs to the MerP family.</text>
</comment>
<dbReference type="CDD" id="cd00371">
    <property type="entry name" value="HMA"/>
    <property type="match status" value="1"/>
</dbReference>
<comment type="subunit">
    <text evidence="3">Monomer.</text>
</comment>
<dbReference type="GO" id="GO:0015097">
    <property type="term" value="F:mercury ion transmembrane transporter activity"/>
    <property type="evidence" value="ECO:0007669"/>
    <property type="project" value="UniProtKB-UniRule"/>
</dbReference>
<dbReference type="InterPro" id="IPR011795">
    <property type="entry name" value="MerP"/>
</dbReference>
<feature type="domain" description="HMA" evidence="12">
    <location>
        <begin position="25"/>
        <end position="91"/>
    </location>
</feature>
<dbReference type="FunFam" id="3.30.70.100:FF:000001">
    <property type="entry name" value="ATPase copper transporting beta"/>
    <property type="match status" value="1"/>
</dbReference>
<dbReference type="Proteomes" id="UP000297258">
    <property type="component" value="Unassembled WGS sequence"/>
</dbReference>
<feature type="chain" id="PRO_5021471165" description="Periplasmic mercury ion-binding protein" evidence="11">
    <location>
        <begin position="23"/>
        <end position="97"/>
    </location>
</feature>
<evidence type="ECO:0000256" key="6">
    <source>
        <dbReference type="ARBA" id="ARBA00022729"/>
    </source>
</evidence>
<dbReference type="PROSITE" id="PS01047">
    <property type="entry name" value="HMA_1"/>
    <property type="match status" value="1"/>
</dbReference>
<comment type="function">
    <text evidence="9 10">Involved in mercury resistance. Acts as a mercury scavenger that specifically binds to a mercuric ion in the periplasm and probably passes it to the cytoplasmic mercuric reductase MerA via the mercuric transport protein MerT.</text>
</comment>
<evidence type="ECO:0000256" key="5">
    <source>
        <dbReference type="ARBA" id="ARBA00022723"/>
    </source>
</evidence>
<dbReference type="GO" id="GO:0045340">
    <property type="term" value="F:mercury ion binding"/>
    <property type="evidence" value="ECO:0007669"/>
    <property type="project" value="UniProtKB-UniRule"/>
</dbReference>